<dbReference type="InterPro" id="IPR014914">
    <property type="entry name" value="RES_dom"/>
</dbReference>
<name>A0A4V2NV47_9BACT</name>
<dbReference type="Proteomes" id="UP000295334">
    <property type="component" value="Unassembled WGS sequence"/>
</dbReference>
<evidence type="ECO:0000259" key="1">
    <source>
        <dbReference type="SMART" id="SM00953"/>
    </source>
</evidence>
<sequence>MIVYRLSKGAFKNDLSGKGAELYGGRWNSRGTALLYTASSRALCMAELAVNLPYGIVPKDYHMVTIQFPDKAAIHEIDPATLPAGWNDFPHADATQRVGDAFAREGRFLVLRVPSAVVEGDFNYLLNPAHTDFGKVIVKATTPFSFDKRLFRR</sequence>
<protein>
    <submittedName>
        <fullName evidence="2">RES domain-containing protein</fullName>
    </submittedName>
</protein>
<dbReference type="Pfam" id="PF08808">
    <property type="entry name" value="RES"/>
    <property type="match status" value="1"/>
</dbReference>
<dbReference type="AlphaFoldDB" id="A0A4V2NV47"/>
<evidence type="ECO:0000313" key="3">
    <source>
        <dbReference type="Proteomes" id="UP000295334"/>
    </source>
</evidence>
<dbReference type="SMART" id="SM00953">
    <property type="entry name" value="RES"/>
    <property type="match status" value="1"/>
</dbReference>
<feature type="domain" description="RES" evidence="1">
    <location>
        <begin position="14"/>
        <end position="140"/>
    </location>
</feature>
<comment type="caution">
    <text evidence="2">The sequence shown here is derived from an EMBL/GenBank/DDBJ whole genome shotgun (WGS) entry which is preliminary data.</text>
</comment>
<dbReference type="RefSeq" id="WP_131450552.1">
    <property type="nucleotide sequence ID" value="NZ_SJZI01000052.1"/>
</dbReference>
<dbReference type="OrthoDB" id="9789501at2"/>
<organism evidence="2 3">
    <name type="scientific">Flaviaesturariibacter flavus</name>
    <dbReference type="NCBI Taxonomy" id="2502780"/>
    <lineage>
        <taxon>Bacteria</taxon>
        <taxon>Pseudomonadati</taxon>
        <taxon>Bacteroidota</taxon>
        <taxon>Chitinophagia</taxon>
        <taxon>Chitinophagales</taxon>
        <taxon>Chitinophagaceae</taxon>
        <taxon>Flaviaestuariibacter</taxon>
    </lineage>
</organism>
<accession>A0A4V2NV47</accession>
<dbReference type="EMBL" id="SJZI01000052">
    <property type="protein sequence ID" value="TCJ12076.1"/>
    <property type="molecule type" value="Genomic_DNA"/>
</dbReference>
<reference evidence="2 3" key="1">
    <citation type="submission" date="2019-03" db="EMBL/GenBank/DDBJ databases">
        <authorList>
            <person name="Kim M.K.M."/>
        </authorList>
    </citation>
    <scope>NUCLEOTIDE SEQUENCE [LARGE SCALE GENOMIC DNA]</scope>
    <source>
        <strain evidence="2 3">17J68-12</strain>
    </source>
</reference>
<keyword evidence="3" id="KW-1185">Reference proteome</keyword>
<evidence type="ECO:0000313" key="2">
    <source>
        <dbReference type="EMBL" id="TCJ12076.1"/>
    </source>
</evidence>
<gene>
    <name evidence="2" type="ORF">EPD60_16090</name>
</gene>
<proteinExistence type="predicted"/>